<dbReference type="FunFam" id="3.40.50.2000:FF:000021">
    <property type="entry name" value="UDP-glucuronosyltransferase"/>
    <property type="match status" value="1"/>
</dbReference>
<dbReference type="AlphaFoldDB" id="A0AAD5PPV3"/>
<evidence type="ECO:0000256" key="1">
    <source>
        <dbReference type="ARBA" id="ARBA00009995"/>
    </source>
</evidence>
<dbReference type="InterPro" id="IPR050271">
    <property type="entry name" value="UDP-glycosyltransferase"/>
</dbReference>
<comment type="subcellular location">
    <subcellularLocation>
        <location evidence="5">Membrane</location>
        <topology evidence="5">Single-pass membrane protein</topology>
    </subcellularLocation>
</comment>
<evidence type="ECO:0000256" key="3">
    <source>
        <dbReference type="ARBA" id="ARBA00022679"/>
    </source>
</evidence>
<sequence>MDLLRFLKKIKMLISAIVMFMALSSGKTANGSNILFLSPITAPSHSNFFKPVVNALADRGHFVTFWNGLKPQNESTLSNLRLLYSPQLEKFNVDHQVKFHDRNNQFHLFFNMANRLEIFCKAIYQDPIFHQLMNTQERYDLIIVEAILNDCVLPLIRILDAPLIYMNGIAPTPWLLDIVGSPLALDHFPNPGLSFTDEMSLLQRTLNTISSLVILYFRHLFMTPVVDRIARDMLGDNLTTVEEIENRYLSLLITNTHFSINYQLPTSLAVIEAGGLHCVPPGPLPHELETFVSGSGDAGFIIVSFGSILKGVDIPSNVRRIFLSTFARLPQRVLWKWEETIDIKDEMIPSNVKMLPWLPQQDLLGHSKVRLFITHGGLFSNQEAVFHGVPLIVLPVFADQPINAQKAQDDGYAIRLDWDNLNEEILFNSIQIILTDPRFNERINQVSALMRDQMDHPLDRAIYWIEYVIRYQGAPHLRTASRKLWLYQRGLLDVTFILFIFCLLAFYLMFRLCRAVFVFTIKSSVHNEPKKKLT</sequence>
<dbReference type="EMBL" id="WJBH02000008">
    <property type="protein sequence ID" value="KAI9554747.1"/>
    <property type="molecule type" value="Genomic_DNA"/>
</dbReference>
<dbReference type="GO" id="GO:0016020">
    <property type="term" value="C:membrane"/>
    <property type="evidence" value="ECO:0007669"/>
    <property type="project" value="UniProtKB-SubCell"/>
</dbReference>
<dbReference type="InterPro" id="IPR035595">
    <property type="entry name" value="UDP_glycos_trans_CS"/>
</dbReference>
<evidence type="ECO:0000256" key="2">
    <source>
        <dbReference type="ARBA" id="ARBA00022676"/>
    </source>
</evidence>
<keyword evidence="5" id="KW-0812">Transmembrane</keyword>
<accession>A0AAD5PPV3</accession>
<dbReference type="CDD" id="cd03784">
    <property type="entry name" value="GT1_Gtf-like"/>
    <property type="match status" value="1"/>
</dbReference>
<comment type="similarity">
    <text evidence="1 4">Belongs to the UDP-glycosyltransferase family.</text>
</comment>
<dbReference type="EC" id="2.4.1.17" evidence="5"/>
<proteinExistence type="inferred from homology"/>
<dbReference type="Gene3D" id="3.40.50.2000">
    <property type="entry name" value="Glycogen Phosphorylase B"/>
    <property type="match status" value="1"/>
</dbReference>
<organism evidence="6 7">
    <name type="scientific">Daphnia sinensis</name>
    <dbReference type="NCBI Taxonomy" id="1820382"/>
    <lineage>
        <taxon>Eukaryota</taxon>
        <taxon>Metazoa</taxon>
        <taxon>Ecdysozoa</taxon>
        <taxon>Arthropoda</taxon>
        <taxon>Crustacea</taxon>
        <taxon>Branchiopoda</taxon>
        <taxon>Diplostraca</taxon>
        <taxon>Cladocera</taxon>
        <taxon>Anomopoda</taxon>
        <taxon>Daphniidae</taxon>
        <taxon>Daphnia</taxon>
        <taxon>Daphnia similis group</taxon>
    </lineage>
</organism>
<keyword evidence="5" id="KW-1133">Transmembrane helix</keyword>
<evidence type="ECO:0000313" key="6">
    <source>
        <dbReference type="EMBL" id="KAI9554747.1"/>
    </source>
</evidence>
<dbReference type="InterPro" id="IPR002213">
    <property type="entry name" value="UDP_glucos_trans"/>
</dbReference>
<protein>
    <recommendedName>
        <fullName evidence="5">UDP-glucuronosyltransferase</fullName>
        <ecNumber evidence="5">2.4.1.17</ecNumber>
    </recommendedName>
</protein>
<dbReference type="PANTHER" id="PTHR48043:SF159">
    <property type="entry name" value="EG:EG0003.4 PROTEIN-RELATED"/>
    <property type="match status" value="1"/>
</dbReference>
<dbReference type="PANTHER" id="PTHR48043">
    <property type="entry name" value="EG:EG0003.4 PROTEIN-RELATED"/>
    <property type="match status" value="1"/>
</dbReference>
<dbReference type="GO" id="GO:0015020">
    <property type="term" value="F:glucuronosyltransferase activity"/>
    <property type="evidence" value="ECO:0007669"/>
    <property type="project" value="UniProtKB-EC"/>
</dbReference>
<keyword evidence="2 4" id="KW-0328">Glycosyltransferase</keyword>
<comment type="catalytic activity">
    <reaction evidence="5">
        <text>glucuronate acceptor + UDP-alpha-D-glucuronate = acceptor beta-D-glucuronoside + UDP + H(+)</text>
        <dbReference type="Rhea" id="RHEA:21032"/>
        <dbReference type="ChEBI" id="CHEBI:15378"/>
        <dbReference type="ChEBI" id="CHEBI:58052"/>
        <dbReference type="ChEBI" id="CHEBI:58223"/>
        <dbReference type="ChEBI" id="CHEBI:132367"/>
        <dbReference type="ChEBI" id="CHEBI:132368"/>
        <dbReference type="EC" id="2.4.1.17"/>
    </reaction>
</comment>
<reference evidence="6 7" key="1">
    <citation type="submission" date="2022-05" db="EMBL/GenBank/DDBJ databases">
        <title>A multi-omics perspective on studying reproductive biology in Daphnia sinensis.</title>
        <authorList>
            <person name="Jia J."/>
        </authorList>
    </citation>
    <scope>NUCLEOTIDE SEQUENCE [LARGE SCALE GENOMIC DNA]</scope>
    <source>
        <strain evidence="6 7">WSL</strain>
    </source>
</reference>
<evidence type="ECO:0000313" key="7">
    <source>
        <dbReference type="Proteomes" id="UP000820818"/>
    </source>
</evidence>
<keyword evidence="5" id="KW-0472">Membrane</keyword>
<dbReference type="Pfam" id="PF00201">
    <property type="entry name" value="UDPGT"/>
    <property type="match status" value="1"/>
</dbReference>
<feature type="transmembrane region" description="Helical" evidence="5">
    <location>
        <begin position="490"/>
        <end position="510"/>
    </location>
</feature>
<keyword evidence="7" id="KW-1185">Reference proteome</keyword>
<evidence type="ECO:0000256" key="5">
    <source>
        <dbReference type="RuleBase" id="RU362059"/>
    </source>
</evidence>
<keyword evidence="3 4" id="KW-0808">Transferase</keyword>
<name>A0AAD5PPV3_9CRUS</name>
<gene>
    <name evidence="6" type="ORF">GHT06_020023</name>
</gene>
<comment type="caution">
    <text evidence="6">The sequence shown here is derived from an EMBL/GenBank/DDBJ whole genome shotgun (WGS) entry which is preliminary data.</text>
</comment>
<dbReference type="PROSITE" id="PS00375">
    <property type="entry name" value="UDPGT"/>
    <property type="match status" value="1"/>
</dbReference>
<evidence type="ECO:0000256" key="4">
    <source>
        <dbReference type="RuleBase" id="RU003718"/>
    </source>
</evidence>
<dbReference type="SUPFAM" id="SSF53756">
    <property type="entry name" value="UDP-Glycosyltransferase/glycogen phosphorylase"/>
    <property type="match status" value="1"/>
</dbReference>
<dbReference type="Proteomes" id="UP000820818">
    <property type="component" value="Linkage Group LG8"/>
</dbReference>